<dbReference type="Gene3D" id="2.40.330.10">
    <property type="entry name" value="DNA-binding pseudobarrel domain"/>
    <property type="match status" value="2"/>
</dbReference>
<dbReference type="AlphaFoldDB" id="A0AAV8DUK2"/>
<dbReference type="SMART" id="SM01019">
    <property type="entry name" value="B3"/>
    <property type="match status" value="2"/>
</dbReference>
<dbReference type="InterPro" id="IPR044837">
    <property type="entry name" value="REM16-like"/>
</dbReference>
<keyword evidence="4" id="KW-0804">Transcription</keyword>
<protein>
    <recommendedName>
        <fullName evidence="7">TF-B3 domain-containing protein</fullName>
    </recommendedName>
</protein>
<proteinExistence type="predicted"/>
<comment type="subcellular location">
    <subcellularLocation>
        <location evidence="1">Nucleus</location>
    </subcellularLocation>
</comment>
<dbReference type="PROSITE" id="PS50863">
    <property type="entry name" value="B3"/>
    <property type="match status" value="2"/>
</dbReference>
<dbReference type="InterPro" id="IPR015300">
    <property type="entry name" value="DNA-bd_pseudobarrel_sf"/>
</dbReference>
<dbReference type="PANTHER" id="PTHR31391">
    <property type="entry name" value="B3 DOMAIN-CONTAINING PROTEIN OS11G0197600-RELATED"/>
    <property type="match status" value="1"/>
</dbReference>
<feature type="domain" description="TF-B3" evidence="7">
    <location>
        <begin position="285"/>
        <end position="383"/>
    </location>
</feature>
<evidence type="ECO:0000256" key="4">
    <source>
        <dbReference type="ARBA" id="ARBA00023163"/>
    </source>
</evidence>
<keyword evidence="2" id="KW-0805">Transcription regulation</keyword>
<organism evidence="8 9">
    <name type="scientific">Rhynchospora pubera</name>
    <dbReference type="NCBI Taxonomy" id="906938"/>
    <lineage>
        <taxon>Eukaryota</taxon>
        <taxon>Viridiplantae</taxon>
        <taxon>Streptophyta</taxon>
        <taxon>Embryophyta</taxon>
        <taxon>Tracheophyta</taxon>
        <taxon>Spermatophyta</taxon>
        <taxon>Magnoliopsida</taxon>
        <taxon>Liliopsida</taxon>
        <taxon>Poales</taxon>
        <taxon>Cyperaceae</taxon>
        <taxon>Cyperoideae</taxon>
        <taxon>Rhynchosporeae</taxon>
        <taxon>Rhynchospora</taxon>
    </lineage>
</organism>
<dbReference type="Pfam" id="PF02362">
    <property type="entry name" value="B3"/>
    <property type="match status" value="2"/>
</dbReference>
<comment type="caution">
    <text evidence="8">The sequence shown here is derived from an EMBL/GenBank/DDBJ whole genome shotgun (WGS) entry which is preliminary data.</text>
</comment>
<gene>
    <name evidence="8" type="ORF">LUZ62_055113</name>
</gene>
<dbReference type="InterPro" id="IPR003340">
    <property type="entry name" value="B3_DNA-bd"/>
</dbReference>
<reference evidence="8" key="1">
    <citation type="submission" date="2022-08" db="EMBL/GenBank/DDBJ databases">
        <authorList>
            <person name="Marques A."/>
        </authorList>
    </citation>
    <scope>NUCLEOTIDE SEQUENCE</scope>
    <source>
        <strain evidence="8">RhyPub2mFocal</strain>
        <tissue evidence="8">Leaves</tissue>
    </source>
</reference>
<sequence>MDFHKRMTGFYMHSVCLPENVTKHFSSLVGKFLKFKCPGGDTWQVELIKAGNKLVLEAGWNKFASSNDVCQDDLLTFKFVSGSTFEVRIFDTLGWEIGESSEEEEATNDVYIGKAHEFQVQECSMSHASSRIKIAIGKDGTSAKSALNLHAGKKRSSSHSQNSFPLQKRLKTSDFSSLCQEDEKVVWKEVPRSSQEKEEEFLEELEEARRNDLLVTAHPNLHSGKKGLQECSPSEAKSPKKNHSRNCGMPVDFVCGQFRWRTMTDEQKTRANSLAVEIKAGNPAFLHVLQKSCLAKKPSIYIPKEFSSKYLPDQKQTILLRRPEKESTWLTHYYFCPRRQRIESRSLFKFMQENNLQEGDICMFELDTTADQMTFTVHVSRAT</sequence>
<feature type="region of interest" description="Disordered" evidence="6">
    <location>
        <begin position="224"/>
        <end position="244"/>
    </location>
</feature>
<dbReference type="GO" id="GO:0005634">
    <property type="term" value="C:nucleus"/>
    <property type="evidence" value="ECO:0007669"/>
    <property type="project" value="UniProtKB-SubCell"/>
</dbReference>
<keyword evidence="9" id="KW-1185">Reference proteome</keyword>
<dbReference type="CDD" id="cd10017">
    <property type="entry name" value="B3_DNA"/>
    <property type="match status" value="2"/>
</dbReference>
<keyword evidence="5" id="KW-0539">Nucleus</keyword>
<evidence type="ECO:0000313" key="8">
    <source>
        <dbReference type="EMBL" id="KAJ4770856.1"/>
    </source>
</evidence>
<feature type="domain" description="TF-B3" evidence="7">
    <location>
        <begin position="1"/>
        <end position="93"/>
    </location>
</feature>
<evidence type="ECO:0000256" key="5">
    <source>
        <dbReference type="ARBA" id="ARBA00023242"/>
    </source>
</evidence>
<dbReference type="PANTHER" id="PTHR31391:SF4">
    <property type="entry name" value="B3 DOMAIN-CONTAINING PROTEIN OS03G0184500"/>
    <property type="match status" value="1"/>
</dbReference>
<evidence type="ECO:0000259" key="7">
    <source>
        <dbReference type="PROSITE" id="PS50863"/>
    </source>
</evidence>
<accession>A0AAV8DUK2</accession>
<evidence type="ECO:0000256" key="3">
    <source>
        <dbReference type="ARBA" id="ARBA00023125"/>
    </source>
</evidence>
<evidence type="ECO:0000313" key="9">
    <source>
        <dbReference type="Proteomes" id="UP001140206"/>
    </source>
</evidence>
<dbReference type="GO" id="GO:0003677">
    <property type="term" value="F:DNA binding"/>
    <property type="evidence" value="ECO:0007669"/>
    <property type="project" value="UniProtKB-KW"/>
</dbReference>
<evidence type="ECO:0000256" key="2">
    <source>
        <dbReference type="ARBA" id="ARBA00023015"/>
    </source>
</evidence>
<evidence type="ECO:0000256" key="1">
    <source>
        <dbReference type="ARBA" id="ARBA00004123"/>
    </source>
</evidence>
<dbReference type="SUPFAM" id="SSF101936">
    <property type="entry name" value="DNA-binding pseudobarrel domain"/>
    <property type="match status" value="2"/>
</dbReference>
<keyword evidence="3" id="KW-0238">DNA-binding</keyword>
<dbReference type="EMBL" id="JAMFTS010000003">
    <property type="protein sequence ID" value="KAJ4770856.1"/>
    <property type="molecule type" value="Genomic_DNA"/>
</dbReference>
<evidence type="ECO:0000256" key="6">
    <source>
        <dbReference type="SAM" id="MobiDB-lite"/>
    </source>
</evidence>
<name>A0AAV8DUK2_9POAL</name>
<dbReference type="Proteomes" id="UP001140206">
    <property type="component" value="Chromosome 3"/>
</dbReference>